<proteinExistence type="predicted"/>
<dbReference type="SUPFAM" id="SSF47336">
    <property type="entry name" value="ACP-like"/>
    <property type="match status" value="1"/>
</dbReference>
<keyword evidence="3" id="KW-1185">Reference proteome</keyword>
<dbReference type="InterPro" id="IPR009081">
    <property type="entry name" value="PP-bd_ACP"/>
</dbReference>
<gene>
    <name evidence="2" type="ORF">BX592_108158</name>
</gene>
<feature type="domain" description="Carrier" evidence="1">
    <location>
        <begin position="3"/>
        <end position="29"/>
    </location>
</feature>
<protein>
    <recommendedName>
        <fullName evidence="1">Carrier domain-containing protein</fullName>
    </recommendedName>
</protein>
<evidence type="ECO:0000313" key="3">
    <source>
        <dbReference type="Proteomes" id="UP000295509"/>
    </source>
</evidence>
<dbReference type="EMBL" id="SORE01000008">
    <property type="protein sequence ID" value="TDY50921.1"/>
    <property type="molecule type" value="Genomic_DNA"/>
</dbReference>
<comment type="caution">
    <text evidence="2">The sequence shown here is derived from an EMBL/GenBank/DDBJ whole genome shotgun (WGS) entry which is preliminary data.</text>
</comment>
<name>A0A4V3HF04_9BURK</name>
<dbReference type="Pfam" id="PF00550">
    <property type="entry name" value="PP-binding"/>
    <property type="match status" value="1"/>
</dbReference>
<sequence length="33" mass="3700">MYLEKKLGIQISETALYDCSTFAALTGFIVNCR</sequence>
<evidence type="ECO:0000313" key="2">
    <source>
        <dbReference type="EMBL" id="TDY50921.1"/>
    </source>
</evidence>
<evidence type="ECO:0000259" key="1">
    <source>
        <dbReference type="Pfam" id="PF00550"/>
    </source>
</evidence>
<reference evidence="2 3" key="1">
    <citation type="submission" date="2019-03" db="EMBL/GenBank/DDBJ databases">
        <title>Genomic Encyclopedia of Type Strains, Phase III (KMG-III): the genomes of soil and plant-associated and newly described type strains.</title>
        <authorList>
            <person name="Whitman W."/>
        </authorList>
    </citation>
    <scope>NUCLEOTIDE SEQUENCE [LARGE SCALE GENOMIC DNA]</scope>
    <source>
        <strain evidence="2 3">LMG 29544</strain>
    </source>
</reference>
<organism evidence="2 3">
    <name type="scientific">Paraburkholderia rhizosphaerae</name>
    <dbReference type="NCBI Taxonomy" id="480658"/>
    <lineage>
        <taxon>Bacteria</taxon>
        <taxon>Pseudomonadati</taxon>
        <taxon>Pseudomonadota</taxon>
        <taxon>Betaproteobacteria</taxon>
        <taxon>Burkholderiales</taxon>
        <taxon>Burkholderiaceae</taxon>
        <taxon>Paraburkholderia</taxon>
    </lineage>
</organism>
<dbReference type="InterPro" id="IPR036736">
    <property type="entry name" value="ACP-like_sf"/>
</dbReference>
<accession>A0A4V3HF04</accession>
<dbReference type="Proteomes" id="UP000295509">
    <property type="component" value="Unassembled WGS sequence"/>
</dbReference>
<dbReference type="AlphaFoldDB" id="A0A4V3HF04"/>